<evidence type="ECO:0000313" key="7">
    <source>
        <dbReference type="Proteomes" id="UP000188613"/>
    </source>
</evidence>
<dbReference type="PANTHER" id="PTHR34984:SF1">
    <property type="entry name" value="CARBON STORAGE REGULATOR"/>
    <property type="match status" value="1"/>
</dbReference>
<evidence type="ECO:0000256" key="1">
    <source>
        <dbReference type="ARBA" id="ARBA00022490"/>
    </source>
</evidence>
<dbReference type="Pfam" id="PF02599">
    <property type="entry name" value="CsrA"/>
    <property type="match status" value="1"/>
</dbReference>
<dbReference type="GO" id="GO:0006402">
    <property type="term" value="P:mRNA catabolic process"/>
    <property type="evidence" value="ECO:0007669"/>
    <property type="project" value="InterPro"/>
</dbReference>
<evidence type="ECO:0000256" key="5">
    <source>
        <dbReference type="HAMAP-Rule" id="MF_00167"/>
    </source>
</evidence>
<dbReference type="NCBIfam" id="TIGR00202">
    <property type="entry name" value="csrA"/>
    <property type="match status" value="1"/>
</dbReference>
<comment type="subunit">
    <text evidence="5">Homodimer; the beta-strands of each monomer intercalate to form a hydrophobic core, while the alpha-helices form wings that extend away from the core.</text>
</comment>
<dbReference type="GO" id="GO:0045947">
    <property type="term" value="P:negative regulation of translational initiation"/>
    <property type="evidence" value="ECO:0007669"/>
    <property type="project" value="UniProtKB-UniRule"/>
</dbReference>
<dbReference type="GO" id="GO:0006109">
    <property type="term" value="P:regulation of carbohydrate metabolic process"/>
    <property type="evidence" value="ECO:0007669"/>
    <property type="project" value="InterPro"/>
</dbReference>
<comment type="caution">
    <text evidence="6">The sequence shown here is derived from an EMBL/GenBank/DDBJ whole genome shotgun (WGS) entry which is preliminary data.</text>
</comment>
<proteinExistence type="inferred from homology"/>
<keyword evidence="1 5" id="KW-0963">Cytoplasm</keyword>
<dbReference type="RefSeq" id="WP_076767969.1">
    <property type="nucleotide sequence ID" value="NZ_MSFI01000030.1"/>
</dbReference>
<dbReference type="GO" id="GO:0048027">
    <property type="term" value="F:mRNA 5'-UTR binding"/>
    <property type="evidence" value="ECO:0007669"/>
    <property type="project" value="UniProtKB-UniRule"/>
</dbReference>
<gene>
    <name evidence="5" type="primary">csrA</name>
    <name evidence="6" type="ORF">BTO28_15590</name>
</gene>
<comment type="subcellular location">
    <subcellularLocation>
        <location evidence="5">Cytoplasm</location>
    </subcellularLocation>
</comment>
<dbReference type="GO" id="GO:0005829">
    <property type="term" value="C:cytosol"/>
    <property type="evidence" value="ECO:0007669"/>
    <property type="project" value="TreeGrafter"/>
</dbReference>
<comment type="similarity">
    <text evidence="5">Belongs to the CsrA/RsmA family.</text>
</comment>
<dbReference type="InterPro" id="IPR003751">
    <property type="entry name" value="CsrA"/>
</dbReference>
<comment type="function">
    <text evidence="5">A translational regulator that binds mRNA to regulate translation initiation and/or mRNA stability. Usually binds in the 5'-UTR at or near the Shine-Dalgarno sequence preventing ribosome-binding, thus repressing translation. Its main target seems to be the major flagellin gene, while its function is anatagonized by FliW.</text>
</comment>
<evidence type="ECO:0000256" key="4">
    <source>
        <dbReference type="ARBA" id="ARBA00022884"/>
    </source>
</evidence>
<evidence type="ECO:0000256" key="2">
    <source>
        <dbReference type="ARBA" id="ARBA00022491"/>
    </source>
</evidence>
<evidence type="ECO:0000256" key="3">
    <source>
        <dbReference type="ARBA" id="ARBA00022845"/>
    </source>
</evidence>
<dbReference type="SUPFAM" id="SSF117130">
    <property type="entry name" value="CsrA-like"/>
    <property type="match status" value="1"/>
</dbReference>
<dbReference type="EMBL" id="MSFI01000030">
    <property type="protein sequence ID" value="OMP65800.1"/>
    <property type="molecule type" value="Genomic_DNA"/>
</dbReference>
<keyword evidence="5" id="KW-1005">Bacterial flagellum biogenesis</keyword>
<keyword evidence="7" id="KW-1185">Reference proteome</keyword>
<dbReference type="STRING" id="1714355.BTO28_15590"/>
<protein>
    <recommendedName>
        <fullName evidence="5">Translational regulator CsrA</fullName>
    </recommendedName>
</protein>
<dbReference type="Gene3D" id="2.60.40.4380">
    <property type="entry name" value="Translational regulator CsrA"/>
    <property type="match status" value="1"/>
</dbReference>
<reference evidence="6 7" key="1">
    <citation type="submission" date="2016-12" db="EMBL/GenBank/DDBJ databases">
        <title>Domibacillus sp. SAB 38T whole genome sequencing.</title>
        <authorList>
            <person name="Verma A."/>
            <person name="Ojha A.K."/>
            <person name="Krishnamurthi S."/>
        </authorList>
    </citation>
    <scope>NUCLEOTIDE SEQUENCE [LARGE SCALE GENOMIC DNA]</scope>
    <source>
        <strain evidence="6 7">SAB 38</strain>
    </source>
</reference>
<dbReference type="Proteomes" id="UP000188613">
    <property type="component" value="Unassembled WGS sequence"/>
</dbReference>
<organism evidence="6 7">
    <name type="scientific">Domibacillus epiphyticus</name>
    <dbReference type="NCBI Taxonomy" id="1714355"/>
    <lineage>
        <taxon>Bacteria</taxon>
        <taxon>Bacillati</taxon>
        <taxon>Bacillota</taxon>
        <taxon>Bacilli</taxon>
        <taxon>Bacillales</taxon>
        <taxon>Bacillaceae</taxon>
        <taxon>Domibacillus</taxon>
    </lineage>
</organism>
<dbReference type="GO" id="GO:1902208">
    <property type="term" value="P:regulation of bacterial-type flagellum assembly"/>
    <property type="evidence" value="ECO:0007669"/>
    <property type="project" value="UniProtKB-UniRule"/>
</dbReference>
<dbReference type="GO" id="GO:0044781">
    <property type="term" value="P:bacterial-type flagellum organization"/>
    <property type="evidence" value="ECO:0007669"/>
    <property type="project" value="UniProtKB-KW"/>
</dbReference>
<dbReference type="FunFam" id="2.60.40.4380:FF:000002">
    <property type="entry name" value="Translational regulator CsrA"/>
    <property type="match status" value="1"/>
</dbReference>
<keyword evidence="2 5" id="KW-0678">Repressor</keyword>
<dbReference type="NCBIfam" id="NF002469">
    <property type="entry name" value="PRK01712.1"/>
    <property type="match status" value="1"/>
</dbReference>
<dbReference type="AlphaFoldDB" id="A0A1V2A4E1"/>
<keyword evidence="4 5" id="KW-0694">RNA-binding</keyword>
<dbReference type="InterPro" id="IPR036107">
    <property type="entry name" value="CsrA_sf"/>
</dbReference>
<evidence type="ECO:0000313" key="6">
    <source>
        <dbReference type="EMBL" id="OMP65800.1"/>
    </source>
</evidence>
<dbReference type="PANTHER" id="PTHR34984">
    <property type="entry name" value="CARBON STORAGE REGULATOR"/>
    <property type="match status" value="1"/>
</dbReference>
<dbReference type="OrthoDB" id="9809061at2"/>
<accession>A0A1V2A4E1</accession>
<keyword evidence="3 5" id="KW-0810">Translation regulation</keyword>
<name>A0A1V2A4E1_9BACI</name>
<dbReference type="HAMAP" id="MF_00167">
    <property type="entry name" value="CsrA"/>
    <property type="match status" value="1"/>
</dbReference>
<sequence length="74" mass="7936">MLVLSRKPGESLMIGDDIEITVVSVTGDQIKIGINAPKHIDVHRKEIYITISDENKSASAGVSNIAGLLKLPPK</sequence>